<dbReference type="SUPFAM" id="SSF56112">
    <property type="entry name" value="Protein kinase-like (PK-like)"/>
    <property type="match status" value="1"/>
</dbReference>
<feature type="transmembrane region" description="Helical" evidence="8">
    <location>
        <begin position="522"/>
        <end position="549"/>
    </location>
</feature>
<feature type="transmembrane region" description="Helical" evidence="8">
    <location>
        <begin position="399"/>
        <end position="417"/>
    </location>
</feature>
<accession>A0A2G1W0C1</accession>
<dbReference type="Proteomes" id="UP000225740">
    <property type="component" value="Unassembled WGS sequence"/>
</dbReference>
<dbReference type="GO" id="GO:0005524">
    <property type="term" value="F:ATP binding"/>
    <property type="evidence" value="ECO:0007669"/>
    <property type="project" value="UniProtKB-UniRule"/>
</dbReference>
<evidence type="ECO:0000313" key="11">
    <source>
        <dbReference type="Proteomes" id="UP000225740"/>
    </source>
</evidence>
<keyword evidence="8" id="KW-1133">Transmembrane helix</keyword>
<evidence type="ECO:0000259" key="9">
    <source>
        <dbReference type="PROSITE" id="PS50011"/>
    </source>
</evidence>
<evidence type="ECO:0000256" key="3">
    <source>
        <dbReference type="ARBA" id="ARBA00022679"/>
    </source>
</evidence>
<keyword evidence="11" id="KW-1185">Reference proteome</keyword>
<evidence type="ECO:0000256" key="5">
    <source>
        <dbReference type="ARBA" id="ARBA00022777"/>
    </source>
</evidence>
<dbReference type="GeneID" id="90611272"/>
<dbReference type="PANTHER" id="PTHR43289:SF6">
    <property type="entry name" value="SERINE_THREONINE-PROTEIN KINASE NEKL-3"/>
    <property type="match status" value="1"/>
</dbReference>
<evidence type="ECO:0000256" key="6">
    <source>
        <dbReference type="ARBA" id="ARBA00022840"/>
    </source>
</evidence>
<dbReference type="InterPro" id="IPR000719">
    <property type="entry name" value="Prot_kinase_dom"/>
</dbReference>
<dbReference type="AlphaFoldDB" id="A0A2G1W0C1"/>
<dbReference type="PANTHER" id="PTHR43289">
    <property type="entry name" value="MITOGEN-ACTIVATED PROTEIN KINASE KINASE KINASE 20-RELATED"/>
    <property type="match status" value="1"/>
</dbReference>
<dbReference type="FunFam" id="1.10.510.10:FF:000021">
    <property type="entry name" value="Serine/threonine protein kinase"/>
    <property type="match status" value="1"/>
</dbReference>
<comment type="caution">
    <text evidence="10">The sequence shown here is derived from an EMBL/GenBank/DDBJ whole genome shotgun (WGS) entry which is preliminary data.</text>
</comment>
<keyword evidence="4 7" id="KW-0547">Nucleotide-binding</keyword>
<keyword evidence="6 7" id="KW-0067">ATP-binding</keyword>
<dbReference type="Pfam" id="PF00069">
    <property type="entry name" value="Pkinase"/>
    <property type="match status" value="1"/>
</dbReference>
<dbReference type="Gene3D" id="3.30.200.20">
    <property type="entry name" value="Phosphorylase Kinase, domain 1"/>
    <property type="match status" value="1"/>
</dbReference>
<gene>
    <name evidence="10" type="ORF">CEE69_25480</name>
</gene>
<evidence type="ECO:0000256" key="4">
    <source>
        <dbReference type="ARBA" id="ARBA00022741"/>
    </source>
</evidence>
<sequence>MASSQDPSHIGSPEEARSHDQYLADVLAELTDKVSQGQAVDFAAICEQHPTLANDLKQLWGAVLVTDTAGTAYDEAPVRPDEPDTSEDSSTRWRSLRLPTTIGDFDLLEEVGRGGMGVVFRARQRSLDREVAIKMILRGRLASDADLQRFMAEAAATASLDHPSIVPVYEVGDIEGRPFFSMQFIEGQTLSQRVASGPMAPREAARMVAQIARAVSVAHQAGILHRDIKPGNILIADDGRPMITDFGLAKQVGAKMDLTRTGMLVGTPAYMSPEQAGGRRGDIGPASDVYSLGCVLYFALTGRAPFVAESPMELVMLVTEQDPTPPRALRPSLDRDLEMITIRCLQKPADLRYPTAEALANDIEAYLADERVDARSGHFNQVLARVFRETHHAAVLEKWGLLWMWHSLVLLVASLMTWQMALVGINERWIYVAVWVIGLSAWAAVFWKLRQRMGPVTFIERQVAHVWGASLITTAMLFPLEWWIGLEPLRLAPMLGVITAMVFLIKAGMLSGAFYIQTVLLLATAVAMAVFPSAAHLIFGIVAAGCFFVPGYKYERQRALLEQR</sequence>
<dbReference type="CDD" id="cd14014">
    <property type="entry name" value="STKc_PknB_like"/>
    <property type="match status" value="1"/>
</dbReference>
<feature type="transmembrane region" description="Helical" evidence="8">
    <location>
        <begin position="491"/>
        <end position="516"/>
    </location>
</feature>
<dbReference type="InterPro" id="IPR017441">
    <property type="entry name" value="Protein_kinase_ATP_BS"/>
</dbReference>
<dbReference type="InterPro" id="IPR011009">
    <property type="entry name" value="Kinase-like_dom_sf"/>
</dbReference>
<keyword evidence="8" id="KW-0472">Membrane</keyword>
<dbReference type="PROSITE" id="PS00108">
    <property type="entry name" value="PROTEIN_KINASE_ST"/>
    <property type="match status" value="1"/>
</dbReference>
<dbReference type="Gene3D" id="1.10.510.10">
    <property type="entry name" value="Transferase(Phosphotransferase) domain 1"/>
    <property type="match status" value="1"/>
</dbReference>
<evidence type="ECO:0000256" key="8">
    <source>
        <dbReference type="SAM" id="Phobius"/>
    </source>
</evidence>
<evidence type="ECO:0000256" key="1">
    <source>
        <dbReference type="ARBA" id="ARBA00012513"/>
    </source>
</evidence>
<keyword evidence="3" id="KW-0808">Transferase</keyword>
<dbReference type="SMART" id="SM00220">
    <property type="entry name" value="S_TKc"/>
    <property type="match status" value="1"/>
</dbReference>
<feature type="transmembrane region" description="Helical" evidence="8">
    <location>
        <begin position="429"/>
        <end position="447"/>
    </location>
</feature>
<feature type="domain" description="Protein kinase" evidence="9">
    <location>
        <begin position="105"/>
        <end position="367"/>
    </location>
</feature>
<evidence type="ECO:0000256" key="7">
    <source>
        <dbReference type="PROSITE-ProRule" id="PRU10141"/>
    </source>
</evidence>
<dbReference type="EMBL" id="NIZW01000026">
    <property type="protein sequence ID" value="PHQ32482.1"/>
    <property type="molecule type" value="Genomic_DNA"/>
</dbReference>
<dbReference type="PROSITE" id="PS50011">
    <property type="entry name" value="PROTEIN_KINASE_DOM"/>
    <property type="match status" value="1"/>
</dbReference>
<dbReference type="PROSITE" id="PS00107">
    <property type="entry name" value="PROTEIN_KINASE_ATP"/>
    <property type="match status" value="1"/>
</dbReference>
<organism evidence="10 11">
    <name type="scientific">Rhodopirellula bahusiensis</name>
    <dbReference type="NCBI Taxonomy" id="2014065"/>
    <lineage>
        <taxon>Bacteria</taxon>
        <taxon>Pseudomonadati</taxon>
        <taxon>Planctomycetota</taxon>
        <taxon>Planctomycetia</taxon>
        <taxon>Pirellulales</taxon>
        <taxon>Pirellulaceae</taxon>
        <taxon>Rhodopirellula</taxon>
    </lineage>
</organism>
<protein>
    <recommendedName>
        <fullName evidence="1">non-specific serine/threonine protein kinase</fullName>
        <ecNumber evidence="1">2.7.11.1</ecNumber>
    </recommendedName>
</protein>
<dbReference type="GO" id="GO:0004674">
    <property type="term" value="F:protein serine/threonine kinase activity"/>
    <property type="evidence" value="ECO:0007669"/>
    <property type="project" value="UniProtKB-KW"/>
</dbReference>
<keyword evidence="5 10" id="KW-0418">Kinase</keyword>
<feature type="binding site" evidence="7">
    <location>
        <position position="134"/>
    </location>
    <ligand>
        <name>ATP</name>
        <dbReference type="ChEBI" id="CHEBI:30616"/>
    </ligand>
</feature>
<dbReference type="InterPro" id="IPR008271">
    <property type="entry name" value="Ser/Thr_kinase_AS"/>
</dbReference>
<dbReference type="EC" id="2.7.11.1" evidence="1"/>
<evidence type="ECO:0000313" key="10">
    <source>
        <dbReference type="EMBL" id="PHQ32482.1"/>
    </source>
</evidence>
<reference evidence="10 11" key="1">
    <citation type="submission" date="2017-06" db="EMBL/GenBank/DDBJ databases">
        <title>Description of Rhodopirellula bahusiensis sp. nov.</title>
        <authorList>
            <person name="Kizina J."/>
            <person name="Harder J."/>
        </authorList>
    </citation>
    <scope>NUCLEOTIDE SEQUENCE [LARGE SCALE GENOMIC DNA]</scope>
    <source>
        <strain evidence="10 11">SWK21</strain>
    </source>
</reference>
<proteinExistence type="predicted"/>
<feature type="transmembrane region" description="Helical" evidence="8">
    <location>
        <begin position="467"/>
        <end position="484"/>
    </location>
</feature>
<evidence type="ECO:0000256" key="2">
    <source>
        <dbReference type="ARBA" id="ARBA00022527"/>
    </source>
</evidence>
<dbReference type="OrthoDB" id="6111975at2"/>
<keyword evidence="2" id="KW-0723">Serine/threonine-protein kinase</keyword>
<keyword evidence="8" id="KW-0812">Transmembrane</keyword>
<dbReference type="RefSeq" id="WP_099263458.1">
    <property type="nucleotide sequence ID" value="NZ_NIZW01000026.1"/>
</dbReference>
<name>A0A2G1W0C1_9BACT</name>